<dbReference type="EMBL" id="PKPP01000373">
    <property type="protein sequence ID" value="PWA93613.1"/>
    <property type="molecule type" value="Genomic_DNA"/>
</dbReference>
<organism evidence="2 3">
    <name type="scientific">Artemisia annua</name>
    <name type="common">Sweet wormwood</name>
    <dbReference type="NCBI Taxonomy" id="35608"/>
    <lineage>
        <taxon>Eukaryota</taxon>
        <taxon>Viridiplantae</taxon>
        <taxon>Streptophyta</taxon>
        <taxon>Embryophyta</taxon>
        <taxon>Tracheophyta</taxon>
        <taxon>Spermatophyta</taxon>
        <taxon>Magnoliopsida</taxon>
        <taxon>eudicotyledons</taxon>
        <taxon>Gunneridae</taxon>
        <taxon>Pentapetalae</taxon>
        <taxon>asterids</taxon>
        <taxon>campanulids</taxon>
        <taxon>Asterales</taxon>
        <taxon>Asteraceae</taxon>
        <taxon>Asteroideae</taxon>
        <taxon>Anthemideae</taxon>
        <taxon>Artemisiinae</taxon>
        <taxon>Artemisia</taxon>
    </lineage>
</organism>
<gene>
    <name evidence="2" type="ORF">CTI12_AA068990</name>
</gene>
<evidence type="ECO:0000313" key="2">
    <source>
        <dbReference type="EMBL" id="PWA93613.1"/>
    </source>
</evidence>
<dbReference type="AlphaFoldDB" id="A0A2U1Q6M3"/>
<name>A0A2U1Q6M3_ARTAN</name>
<reference evidence="2 3" key="1">
    <citation type="journal article" date="2018" name="Mol. Plant">
        <title>The genome of Artemisia annua provides insight into the evolution of Asteraceae family and artemisinin biosynthesis.</title>
        <authorList>
            <person name="Shen Q."/>
            <person name="Zhang L."/>
            <person name="Liao Z."/>
            <person name="Wang S."/>
            <person name="Yan T."/>
            <person name="Shi P."/>
            <person name="Liu M."/>
            <person name="Fu X."/>
            <person name="Pan Q."/>
            <person name="Wang Y."/>
            <person name="Lv Z."/>
            <person name="Lu X."/>
            <person name="Zhang F."/>
            <person name="Jiang W."/>
            <person name="Ma Y."/>
            <person name="Chen M."/>
            <person name="Hao X."/>
            <person name="Li L."/>
            <person name="Tang Y."/>
            <person name="Lv G."/>
            <person name="Zhou Y."/>
            <person name="Sun X."/>
            <person name="Brodelius P.E."/>
            <person name="Rose J.K.C."/>
            <person name="Tang K."/>
        </authorList>
    </citation>
    <scope>NUCLEOTIDE SEQUENCE [LARGE SCALE GENOMIC DNA]</scope>
    <source>
        <strain evidence="3">cv. Huhao1</strain>
        <tissue evidence="2">Leaf</tissue>
    </source>
</reference>
<dbReference type="OrthoDB" id="1845088at2759"/>
<proteinExistence type="predicted"/>
<keyword evidence="3" id="KW-1185">Reference proteome</keyword>
<keyword evidence="1" id="KW-0472">Membrane</keyword>
<evidence type="ECO:0000256" key="1">
    <source>
        <dbReference type="SAM" id="Phobius"/>
    </source>
</evidence>
<keyword evidence="1" id="KW-1133">Transmembrane helix</keyword>
<feature type="transmembrane region" description="Helical" evidence="1">
    <location>
        <begin position="31"/>
        <end position="52"/>
    </location>
</feature>
<accession>A0A2U1Q6M3</accession>
<comment type="caution">
    <text evidence="2">The sequence shown here is derived from an EMBL/GenBank/DDBJ whole genome shotgun (WGS) entry which is preliminary data.</text>
</comment>
<protein>
    <submittedName>
        <fullName evidence="2">Ankyrin repeat-containing protein</fullName>
    </submittedName>
</protein>
<evidence type="ECO:0000313" key="3">
    <source>
        <dbReference type="Proteomes" id="UP000245207"/>
    </source>
</evidence>
<sequence>MAILRLMAEVLNGWKEIVSSMLNKFMFSSRLVVDMVFAWIIMCLHALCYLELTSSNQSITIAFMYKDGYGRMDVSSQNVVFVVAMPYKHYSWNIYLYASNVNVANFDSVKLSGHSNYHMWKAQMLSLMDKLVIRDIVENPDNCPMGRRK</sequence>
<keyword evidence="1" id="KW-0812">Transmembrane</keyword>
<dbReference type="Proteomes" id="UP000245207">
    <property type="component" value="Unassembled WGS sequence"/>
</dbReference>